<reference evidence="6 7" key="1">
    <citation type="submission" date="2017-02" db="EMBL/GenBank/DDBJ databases">
        <title>isolation and characterization of a novel temperate virus Aeropyrum globular virus 1 infecting hyperthermophilic archaeon Aeropyrum.</title>
        <authorList>
            <person name="Yumiya M."/>
            <person name="Yoshida T."/>
            <person name="Sako Y."/>
        </authorList>
    </citation>
    <scope>NUCLEOTIDE SEQUENCE [LARGE SCALE GENOMIC DNA]</scope>
    <source>
        <strain evidence="6 7">YK1-12-2013</strain>
    </source>
</reference>
<dbReference type="NCBIfam" id="TIGR01230">
    <property type="entry name" value="agmatinase"/>
    <property type="match status" value="1"/>
</dbReference>
<dbReference type="PROSITE" id="PS01053">
    <property type="entry name" value="ARGINASE_1"/>
    <property type="match status" value="1"/>
</dbReference>
<name>A0A401HBF1_AERPX</name>
<evidence type="ECO:0000256" key="5">
    <source>
        <dbReference type="RuleBase" id="RU003684"/>
    </source>
</evidence>
<dbReference type="CDD" id="cd11593">
    <property type="entry name" value="Agmatinase-like_2"/>
    <property type="match status" value="1"/>
</dbReference>
<evidence type="ECO:0000256" key="4">
    <source>
        <dbReference type="PIRSR" id="PIRSR036979-1"/>
    </source>
</evidence>
<feature type="binding site" evidence="4">
    <location>
        <position position="176"/>
    </location>
    <ligand>
        <name>Mn(2+)</name>
        <dbReference type="ChEBI" id="CHEBI:29035"/>
        <label>1</label>
    </ligand>
</feature>
<dbReference type="InterPro" id="IPR006035">
    <property type="entry name" value="Ureohydrolase"/>
</dbReference>
<keyword evidence="4" id="KW-0464">Manganese</keyword>
<feature type="binding site" evidence="4">
    <location>
        <position position="174"/>
    </location>
    <ligand>
        <name>Mn(2+)</name>
        <dbReference type="ChEBI" id="CHEBI:29035"/>
        <label>1</label>
    </ligand>
</feature>
<feature type="binding site" evidence="4">
    <location>
        <position position="172"/>
    </location>
    <ligand>
        <name>Mn(2+)</name>
        <dbReference type="ChEBI" id="CHEBI:29035"/>
        <label>1</label>
    </ligand>
</feature>
<accession>A0A401HBF1</accession>
<feature type="binding site" evidence="4">
    <location>
        <position position="149"/>
    </location>
    <ligand>
        <name>Mn(2+)</name>
        <dbReference type="ChEBI" id="CHEBI:29035"/>
        <label>1</label>
    </ligand>
</feature>
<dbReference type="PANTHER" id="PTHR11358:SF26">
    <property type="entry name" value="GUANIDINO ACID HYDROLASE, MITOCHONDRIAL"/>
    <property type="match status" value="1"/>
</dbReference>
<feature type="binding site" evidence="4">
    <location>
        <position position="262"/>
    </location>
    <ligand>
        <name>Mn(2+)</name>
        <dbReference type="ChEBI" id="CHEBI:29035"/>
        <label>1</label>
    </ligand>
</feature>
<evidence type="ECO:0000256" key="1">
    <source>
        <dbReference type="ARBA" id="ARBA00009227"/>
    </source>
</evidence>
<keyword evidence="3 5" id="KW-0378">Hydrolase</keyword>
<dbReference type="InterPro" id="IPR005925">
    <property type="entry name" value="Agmatinase-rel"/>
</dbReference>
<gene>
    <name evidence="6" type="ORF">apy_15010</name>
</gene>
<dbReference type="Pfam" id="PF00491">
    <property type="entry name" value="Arginase"/>
    <property type="match status" value="1"/>
</dbReference>
<comment type="similarity">
    <text evidence="1">Belongs to the arginase family. Agmatinase subfamily.</text>
</comment>
<evidence type="ECO:0000313" key="7">
    <source>
        <dbReference type="Proteomes" id="UP000291213"/>
    </source>
</evidence>
<dbReference type="PROSITE" id="PS51409">
    <property type="entry name" value="ARGINASE_2"/>
    <property type="match status" value="1"/>
</dbReference>
<dbReference type="PIRSF" id="PIRSF036979">
    <property type="entry name" value="Arginase"/>
    <property type="match status" value="1"/>
</dbReference>
<dbReference type="Gene3D" id="3.40.800.10">
    <property type="entry name" value="Ureohydrolase domain"/>
    <property type="match status" value="1"/>
</dbReference>
<feature type="binding site" evidence="4">
    <location>
        <position position="260"/>
    </location>
    <ligand>
        <name>Mn(2+)</name>
        <dbReference type="ChEBI" id="CHEBI:29035"/>
        <label>1</label>
    </ligand>
</feature>
<protein>
    <submittedName>
        <fullName evidence="6">Agmatinase</fullName>
    </submittedName>
</protein>
<evidence type="ECO:0000313" key="6">
    <source>
        <dbReference type="EMBL" id="GBF09776.1"/>
    </source>
</evidence>
<evidence type="ECO:0000256" key="3">
    <source>
        <dbReference type="ARBA" id="ARBA00022801"/>
    </source>
</evidence>
<dbReference type="GO" id="GO:0033389">
    <property type="term" value="P:putrescine biosynthetic process from arginine, via agmatine"/>
    <property type="evidence" value="ECO:0007669"/>
    <property type="project" value="TreeGrafter"/>
</dbReference>
<dbReference type="InterPro" id="IPR023696">
    <property type="entry name" value="Ureohydrolase_dom_sf"/>
</dbReference>
<dbReference type="Proteomes" id="UP000291213">
    <property type="component" value="Unassembled WGS sequence"/>
</dbReference>
<dbReference type="PANTHER" id="PTHR11358">
    <property type="entry name" value="ARGINASE/AGMATINASE"/>
    <property type="match status" value="1"/>
</dbReference>
<comment type="caution">
    <text evidence="6">The sequence shown here is derived from an EMBL/GenBank/DDBJ whole genome shotgun (WGS) entry which is preliminary data.</text>
</comment>
<sequence length="342" mass="36905">MVSLVGAIIVDGASRITALNPLTIYLSGGRVETGSRARDLYLLRPPEPVFGIQRSREESLFSVIGVPYDSTSSFRPGQRFAPREIRRASIELESNGYYVEGDIDRVPIADEGDVAAVPGSTLLTLERVARVVEDLAREGKVPVVLGGEHLVTLGVLRGLAAAGVKPCVVVLDAHFDLRNDYLGERFSHATVFRRVLEELGVKLLYIGVRAYEAGEERLAAESGLIDYVAMRRMDIVGVDGAVLAARRFTGDCEKIYISIDMDFYDPAYAPGVGNPEPGGASSREGLALASQLGDKRVCGIDVVEVSPPYDPGGATSLLAAKTLQELLISVWQRWGVGRSTSR</sequence>
<keyword evidence="2 4" id="KW-0479">Metal-binding</keyword>
<dbReference type="EMBL" id="BDMD01000101">
    <property type="protein sequence ID" value="GBF09776.1"/>
    <property type="molecule type" value="Genomic_DNA"/>
</dbReference>
<organism evidence="6 7">
    <name type="scientific">Aeropyrum pernix</name>
    <dbReference type="NCBI Taxonomy" id="56636"/>
    <lineage>
        <taxon>Archaea</taxon>
        <taxon>Thermoproteota</taxon>
        <taxon>Thermoprotei</taxon>
        <taxon>Desulfurococcales</taxon>
        <taxon>Desulfurococcaceae</taxon>
        <taxon>Aeropyrum</taxon>
    </lineage>
</organism>
<dbReference type="InterPro" id="IPR020855">
    <property type="entry name" value="Ureohydrolase_Mn_BS"/>
</dbReference>
<dbReference type="GO" id="GO:0008783">
    <property type="term" value="F:agmatinase activity"/>
    <property type="evidence" value="ECO:0007669"/>
    <property type="project" value="TreeGrafter"/>
</dbReference>
<comment type="cofactor">
    <cofactor evidence="4">
        <name>Mn(2+)</name>
        <dbReference type="ChEBI" id="CHEBI:29035"/>
    </cofactor>
    <text evidence="4">Binds 2 manganese ions per subunit.</text>
</comment>
<evidence type="ECO:0000256" key="2">
    <source>
        <dbReference type="ARBA" id="ARBA00022723"/>
    </source>
</evidence>
<proteinExistence type="inferred from homology"/>
<dbReference type="AlphaFoldDB" id="A0A401HBF1"/>
<dbReference type="GO" id="GO:0046872">
    <property type="term" value="F:metal ion binding"/>
    <property type="evidence" value="ECO:0007669"/>
    <property type="project" value="UniProtKB-KW"/>
</dbReference>
<dbReference type="SUPFAM" id="SSF52768">
    <property type="entry name" value="Arginase/deacetylase"/>
    <property type="match status" value="1"/>
</dbReference>